<protein>
    <recommendedName>
        <fullName evidence="5">Sel1 repeat family protein</fullName>
    </recommendedName>
</protein>
<reference evidence="3" key="1">
    <citation type="submission" date="2023-02" db="EMBL/GenBank/DDBJ databases">
        <title>Tahibacter soli sp. nov. isolated from soil.</title>
        <authorList>
            <person name="Baek J.H."/>
            <person name="Lee J.K."/>
            <person name="Choi D.G."/>
            <person name="Jeon C.O."/>
        </authorList>
    </citation>
    <scope>NUCLEOTIDE SEQUENCE</scope>
    <source>
        <strain evidence="3">BL</strain>
    </source>
</reference>
<sequence length="281" mass="30148">MRHQFAMIGLLVTAVMAVVAWAANRDAGSMGVESEPERSVATAGNSEQVGKAAERNRSVASHLQAAAIPSVRSGFEVPESFLPSGIASATRVVTPDKLMALTEQDKAWLAKHGFPTLTEVEWSRQATLEELRAAAKLSVAMAALYGERLWEQRGYDEGKSALKAALVQGSVYAAEAIALKILAQGARRPDGSNAAAFEAAAWMYYASLLGDYRVASDLSNHFGDASSWDLNNGLLRSFEIAAEIDAARAAIGLPPLRRDVRPSLDVYLESYSHGETTVVPR</sequence>
<dbReference type="AlphaFoldDB" id="A0A9X3YQ44"/>
<keyword evidence="2" id="KW-0732">Signal</keyword>
<proteinExistence type="predicted"/>
<evidence type="ECO:0000256" key="2">
    <source>
        <dbReference type="SAM" id="SignalP"/>
    </source>
</evidence>
<organism evidence="3 4">
    <name type="scientific">Tahibacter soli</name>
    <dbReference type="NCBI Taxonomy" id="2983605"/>
    <lineage>
        <taxon>Bacteria</taxon>
        <taxon>Pseudomonadati</taxon>
        <taxon>Pseudomonadota</taxon>
        <taxon>Gammaproteobacteria</taxon>
        <taxon>Lysobacterales</taxon>
        <taxon>Rhodanobacteraceae</taxon>
        <taxon>Tahibacter</taxon>
    </lineage>
</organism>
<accession>A0A9X3YQ44</accession>
<feature type="signal peptide" evidence="2">
    <location>
        <begin position="1"/>
        <end position="22"/>
    </location>
</feature>
<evidence type="ECO:0000313" key="3">
    <source>
        <dbReference type="EMBL" id="MDC8014898.1"/>
    </source>
</evidence>
<feature type="region of interest" description="Disordered" evidence="1">
    <location>
        <begin position="28"/>
        <end position="48"/>
    </location>
</feature>
<feature type="chain" id="PRO_5040813273" description="Sel1 repeat family protein" evidence="2">
    <location>
        <begin position="23"/>
        <end position="281"/>
    </location>
</feature>
<keyword evidence="4" id="KW-1185">Reference proteome</keyword>
<name>A0A9X3YQ44_9GAMM</name>
<comment type="caution">
    <text evidence="3">The sequence shown here is derived from an EMBL/GenBank/DDBJ whole genome shotgun (WGS) entry which is preliminary data.</text>
</comment>
<evidence type="ECO:0008006" key="5">
    <source>
        <dbReference type="Google" id="ProtNLM"/>
    </source>
</evidence>
<dbReference type="Proteomes" id="UP001139971">
    <property type="component" value="Unassembled WGS sequence"/>
</dbReference>
<evidence type="ECO:0000313" key="4">
    <source>
        <dbReference type="Proteomes" id="UP001139971"/>
    </source>
</evidence>
<dbReference type="RefSeq" id="WP_263540864.1">
    <property type="nucleotide sequence ID" value="NZ_JAOVZO020000019.1"/>
</dbReference>
<evidence type="ECO:0000256" key="1">
    <source>
        <dbReference type="SAM" id="MobiDB-lite"/>
    </source>
</evidence>
<dbReference type="EMBL" id="JAOVZO020000019">
    <property type="protein sequence ID" value="MDC8014898.1"/>
    <property type="molecule type" value="Genomic_DNA"/>
</dbReference>
<gene>
    <name evidence="3" type="ORF">OD750_020325</name>
</gene>